<dbReference type="VEuPathDB" id="FungiDB:AB675_10963"/>
<feature type="domain" description="Cupin type-2" evidence="1">
    <location>
        <begin position="79"/>
        <end position="152"/>
    </location>
</feature>
<evidence type="ECO:0000259" key="1">
    <source>
        <dbReference type="Pfam" id="PF07883"/>
    </source>
</evidence>
<sequence>MAKKMRRCINGLFTMVPQAPRSARAIAPTHYIHQQSRSVTNAIKPDHITSLLTVPRVPPKPANWHPTLVHSSGEVKFTVIRLAPNGGEVPPHFHKNVWDYFMPLEGNAVIETTTKDGVSQDFDMQSGSFLAVGPGDTHRVRNVSEKEEFVFLLAQSPRGKYDFVNIGDGEVVKKWHEEE</sequence>
<reference evidence="2 3" key="1">
    <citation type="submission" date="2015-06" db="EMBL/GenBank/DDBJ databases">
        <title>Draft genome of the ant-associated black yeast Phialophora attae CBS 131958.</title>
        <authorList>
            <person name="Moreno L.F."/>
            <person name="Stielow B.J."/>
            <person name="de Hoog S."/>
            <person name="Vicente V.A."/>
            <person name="Weiss V.A."/>
            <person name="de Vries M."/>
            <person name="Cruz L.M."/>
            <person name="Souza E.M."/>
        </authorList>
    </citation>
    <scope>NUCLEOTIDE SEQUENCE [LARGE SCALE GENOMIC DNA]</scope>
    <source>
        <strain evidence="2 3">CBS 131958</strain>
    </source>
</reference>
<dbReference type="GeneID" id="28731649"/>
<dbReference type="Pfam" id="PF07883">
    <property type="entry name" value="Cupin_2"/>
    <property type="match status" value="1"/>
</dbReference>
<dbReference type="InterPro" id="IPR013096">
    <property type="entry name" value="Cupin_2"/>
</dbReference>
<evidence type="ECO:0000313" key="2">
    <source>
        <dbReference type="EMBL" id="KPI35532.1"/>
    </source>
</evidence>
<dbReference type="RefSeq" id="XP_017995495.1">
    <property type="nucleotide sequence ID" value="XM_018139769.1"/>
</dbReference>
<dbReference type="CDD" id="cd02208">
    <property type="entry name" value="cupin_RmlC-like"/>
    <property type="match status" value="1"/>
</dbReference>
<name>A0A0N1HLR6_9EURO</name>
<dbReference type="OrthoDB" id="3815501at2759"/>
<organism evidence="2 3">
    <name type="scientific">Cyphellophora attinorum</name>
    <dbReference type="NCBI Taxonomy" id="1664694"/>
    <lineage>
        <taxon>Eukaryota</taxon>
        <taxon>Fungi</taxon>
        <taxon>Dikarya</taxon>
        <taxon>Ascomycota</taxon>
        <taxon>Pezizomycotina</taxon>
        <taxon>Eurotiomycetes</taxon>
        <taxon>Chaetothyriomycetidae</taxon>
        <taxon>Chaetothyriales</taxon>
        <taxon>Cyphellophoraceae</taxon>
        <taxon>Cyphellophora</taxon>
    </lineage>
</organism>
<dbReference type="EMBL" id="LFJN01000039">
    <property type="protein sequence ID" value="KPI35532.1"/>
    <property type="molecule type" value="Genomic_DNA"/>
</dbReference>
<dbReference type="SUPFAM" id="SSF51182">
    <property type="entry name" value="RmlC-like cupins"/>
    <property type="match status" value="1"/>
</dbReference>
<dbReference type="InterPro" id="IPR014710">
    <property type="entry name" value="RmlC-like_jellyroll"/>
</dbReference>
<proteinExistence type="predicted"/>
<dbReference type="Gene3D" id="2.60.120.10">
    <property type="entry name" value="Jelly Rolls"/>
    <property type="match status" value="1"/>
</dbReference>
<dbReference type="AlphaFoldDB" id="A0A0N1HLR6"/>
<accession>A0A0N1HLR6</accession>
<dbReference type="InterPro" id="IPR011051">
    <property type="entry name" value="RmlC_Cupin_sf"/>
</dbReference>
<evidence type="ECO:0000313" key="3">
    <source>
        <dbReference type="Proteomes" id="UP000038010"/>
    </source>
</evidence>
<gene>
    <name evidence="2" type="ORF">AB675_10963</name>
</gene>
<protein>
    <recommendedName>
        <fullName evidence="1">Cupin type-2 domain-containing protein</fullName>
    </recommendedName>
</protein>
<dbReference type="Proteomes" id="UP000038010">
    <property type="component" value="Unassembled WGS sequence"/>
</dbReference>
<keyword evidence="3" id="KW-1185">Reference proteome</keyword>
<comment type="caution">
    <text evidence="2">The sequence shown here is derived from an EMBL/GenBank/DDBJ whole genome shotgun (WGS) entry which is preliminary data.</text>
</comment>